<dbReference type="EMBL" id="JALJOT010000003">
    <property type="protein sequence ID" value="KAK9917015.1"/>
    <property type="molecule type" value="Genomic_DNA"/>
</dbReference>
<proteinExistence type="predicted"/>
<keyword evidence="2" id="KW-1185">Reference proteome</keyword>
<accession>A0ABR2YZ31</accession>
<sequence length="70" mass="6931">MLTSPVFPGLTSKFAALLSRQSAFSHLGASIGQSSEVSPTLAAVSAVSSGPAAGSLQPSSSGNCWCVGIY</sequence>
<comment type="caution">
    <text evidence="1">The sequence shown here is derived from an EMBL/GenBank/DDBJ whole genome shotgun (WGS) entry which is preliminary data.</text>
</comment>
<evidence type="ECO:0000313" key="1">
    <source>
        <dbReference type="EMBL" id="KAK9917015.1"/>
    </source>
</evidence>
<organism evidence="1 2">
    <name type="scientific">Coccomyxa subellipsoidea</name>
    <dbReference type="NCBI Taxonomy" id="248742"/>
    <lineage>
        <taxon>Eukaryota</taxon>
        <taxon>Viridiplantae</taxon>
        <taxon>Chlorophyta</taxon>
        <taxon>core chlorophytes</taxon>
        <taxon>Trebouxiophyceae</taxon>
        <taxon>Trebouxiophyceae incertae sedis</taxon>
        <taxon>Coccomyxaceae</taxon>
        <taxon>Coccomyxa</taxon>
    </lineage>
</organism>
<dbReference type="Proteomes" id="UP001491310">
    <property type="component" value="Unassembled WGS sequence"/>
</dbReference>
<name>A0ABR2YZ31_9CHLO</name>
<protein>
    <submittedName>
        <fullName evidence="1">Uncharacterized protein</fullName>
    </submittedName>
</protein>
<gene>
    <name evidence="1" type="ORF">WJX75_010013</name>
</gene>
<reference evidence="1 2" key="1">
    <citation type="journal article" date="2024" name="Nat. Commun.">
        <title>Phylogenomics reveals the evolutionary origins of lichenization in chlorophyte algae.</title>
        <authorList>
            <person name="Puginier C."/>
            <person name="Libourel C."/>
            <person name="Otte J."/>
            <person name="Skaloud P."/>
            <person name="Haon M."/>
            <person name="Grisel S."/>
            <person name="Petersen M."/>
            <person name="Berrin J.G."/>
            <person name="Delaux P.M."/>
            <person name="Dal Grande F."/>
            <person name="Keller J."/>
        </authorList>
    </citation>
    <scope>NUCLEOTIDE SEQUENCE [LARGE SCALE GENOMIC DNA]</scope>
    <source>
        <strain evidence="1 2">SAG 216-7</strain>
    </source>
</reference>
<evidence type="ECO:0000313" key="2">
    <source>
        <dbReference type="Proteomes" id="UP001491310"/>
    </source>
</evidence>